<gene>
    <name evidence="1" type="ORF">Mlute_01642</name>
</gene>
<sequence>MDNLWKTLWINLWTSVAPSALWITGLLIHNLSTAYPQVCGELIHKPNSFYKVFSMGFPHIHSPYYYYYSFFKN</sequence>
<accession>A0A399EP35</accession>
<dbReference type="AlphaFoldDB" id="A0A399EP35"/>
<name>A0A399EP35_9DEIN</name>
<dbReference type="Proteomes" id="UP000265800">
    <property type="component" value="Unassembled WGS sequence"/>
</dbReference>
<protein>
    <submittedName>
        <fullName evidence="1">Uncharacterized protein</fullName>
    </submittedName>
</protein>
<evidence type="ECO:0000313" key="2">
    <source>
        <dbReference type="Proteomes" id="UP000265800"/>
    </source>
</evidence>
<organism evidence="1 2">
    <name type="scientific">Meiothermus luteus</name>
    <dbReference type="NCBI Taxonomy" id="2026184"/>
    <lineage>
        <taxon>Bacteria</taxon>
        <taxon>Thermotogati</taxon>
        <taxon>Deinococcota</taxon>
        <taxon>Deinococci</taxon>
        <taxon>Thermales</taxon>
        <taxon>Thermaceae</taxon>
        <taxon>Meiothermus</taxon>
    </lineage>
</organism>
<dbReference type="EMBL" id="QWKZ01000048">
    <property type="protein sequence ID" value="RIH85220.1"/>
    <property type="molecule type" value="Genomic_DNA"/>
</dbReference>
<evidence type="ECO:0000313" key="1">
    <source>
        <dbReference type="EMBL" id="RIH85220.1"/>
    </source>
</evidence>
<comment type="caution">
    <text evidence="1">The sequence shown here is derived from an EMBL/GenBank/DDBJ whole genome shotgun (WGS) entry which is preliminary data.</text>
</comment>
<keyword evidence="2" id="KW-1185">Reference proteome</keyword>
<proteinExistence type="predicted"/>
<reference evidence="1 2" key="1">
    <citation type="submission" date="2018-08" db="EMBL/GenBank/DDBJ databases">
        <title>Meiothermus luteus KCTC 52599 genome sequencing project.</title>
        <authorList>
            <person name="Da Costa M.S."/>
            <person name="Albuquerque L."/>
            <person name="Raposo P."/>
            <person name="Froufe H.J.C."/>
            <person name="Barroso C.S."/>
            <person name="Egas C."/>
        </authorList>
    </citation>
    <scope>NUCLEOTIDE SEQUENCE [LARGE SCALE GENOMIC DNA]</scope>
    <source>
        <strain evidence="1 2">KCTC 52599</strain>
    </source>
</reference>